<organism evidence="2 3">
    <name type="scientific">Hypothenemus hampei</name>
    <name type="common">Coffee berry borer</name>
    <dbReference type="NCBI Taxonomy" id="57062"/>
    <lineage>
        <taxon>Eukaryota</taxon>
        <taxon>Metazoa</taxon>
        <taxon>Ecdysozoa</taxon>
        <taxon>Arthropoda</taxon>
        <taxon>Hexapoda</taxon>
        <taxon>Insecta</taxon>
        <taxon>Pterygota</taxon>
        <taxon>Neoptera</taxon>
        <taxon>Endopterygota</taxon>
        <taxon>Coleoptera</taxon>
        <taxon>Polyphaga</taxon>
        <taxon>Cucujiformia</taxon>
        <taxon>Curculionidae</taxon>
        <taxon>Scolytinae</taxon>
        <taxon>Hypothenemus</taxon>
    </lineage>
</organism>
<dbReference type="Proteomes" id="UP001566132">
    <property type="component" value="Unassembled WGS sequence"/>
</dbReference>
<evidence type="ECO:0000256" key="1">
    <source>
        <dbReference type="SAM" id="MobiDB-lite"/>
    </source>
</evidence>
<sequence length="558" mass="65501">MASTSKAKMYPLCDRSDHQRSTSKFLCDKVWLCNILYNDDIKTRNEAEVSKLTIEASLYVHYNYMKKLNKDLKNFPKTIKSNVLFDLYSHLQVDKFERKANLIEKDEEHFSQIRLANWPLYDSSYRTYLIQNAAVQHETAMKNCITVRLFNRIVRYFATRMWKEKIVMETDCLPKLVQEVCEHGQRVVVPSAVLVPVSVLVCQTRFAVFLVFKSGLKHVRYDGRGLGQLLKDCRIVEASEKNDEFMAYTPKYWWENFNLEHKRYEAGKSNDIIDECEKKEILNSDHYLGIDPGVVNYIGACLLNKEHIINPKGKKGKEINYFLKSATFKENPKWKEMIQDRKVDFNAKPSGNINATFKYIKYCMQFFEESQRKYSRRRVTYLKFDYYIRRRQAIDKLVNRLLPAAKNVRTFVCSGCTRLHASMVFGHKIPAAEKLRKNFKRRKDKCEIIEVDEYRTSKIRLPKDYNEDIENIKVIKNEPARSLEDNNENRNTPKRCGLHRYAICKTCHIIYNRDVNAGRNIIIVETQDVKHRKSTLQRQRVGIPDSDSGDSTGFAGLE</sequence>
<name>A0ABD1F3S1_HYPHA</name>
<proteinExistence type="predicted"/>
<comment type="caution">
    <text evidence="2">The sequence shown here is derived from an EMBL/GenBank/DDBJ whole genome shotgun (WGS) entry which is preliminary data.</text>
</comment>
<evidence type="ECO:0000313" key="2">
    <source>
        <dbReference type="EMBL" id="KAL1506609.1"/>
    </source>
</evidence>
<dbReference type="AlphaFoldDB" id="A0ABD1F3S1"/>
<evidence type="ECO:0000313" key="3">
    <source>
        <dbReference type="Proteomes" id="UP001566132"/>
    </source>
</evidence>
<accession>A0ABD1F3S1</accession>
<gene>
    <name evidence="2" type="ORF">ABEB36_005938</name>
</gene>
<feature type="region of interest" description="Disordered" evidence="1">
    <location>
        <begin position="535"/>
        <end position="558"/>
    </location>
</feature>
<evidence type="ECO:0008006" key="4">
    <source>
        <dbReference type="Google" id="ProtNLM"/>
    </source>
</evidence>
<reference evidence="2 3" key="1">
    <citation type="submission" date="2024-05" db="EMBL/GenBank/DDBJ databases">
        <title>Genetic variation in Jamaican populations of the coffee berry borer (Hypothenemus hampei).</title>
        <authorList>
            <person name="Errbii M."/>
            <person name="Myrie A."/>
        </authorList>
    </citation>
    <scope>NUCLEOTIDE SEQUENCE [LARGE SCALE GENOMIC DNA]</scope>
    <source>
        <strain evidence="2">JA-Hopewell-2020-01-JO</strain>
        <tissue evidence="2">Whole body</tissue>
    </source>
</reference>
<dbReference type="EMBL" id="JBDJPC010000004">
    <property type="protein sequence ID" value="KAL1506609.1"/>
    <property type="molecule type" value="Genomic_DNA"/>
</dbReference>
<protein>
    <recommendedName>
        <fullName evidence="4">Transposase</fullName>
    </recommendedName>
</protein>
<keyword evidence="3" id="KW-1185">Reference proteome</keyword>